<dbReference type="PANTHER" id="PTHR43806:SF11">
    <property type="entry name" value="CEREVISIN-RELATED"/>
    <property type="match status" value="1"/>
</dbReference>
<dbReference type="PROSITE" id="PS00138">
    <property type="entry name" value="SUBTILASE_SER"/>
    <property type="match status" value="1"/>
</dbReference>
<evidence type="ECO:0000256" key="7">
    <source>
        <dbReference type="RuleBase" id="RU003355"/>
    </source>
</evidence>
<evidence type="ECO:0000256" key="6">
    <source>
        <dbReference type="PROSITE-ProRule" id="PRU01240"/>
    </source>
</evidence>
<dbReference type="PROSITE" id="PS51257">
    <property type="entry name" value="PROKAR_LIPOPROTEIN"/>
    <property type="match status" value="1"/>
</dbReference>
<evidence type="ECO:0000256" key="3">
    <source>
        <dbReference type="ARBA" id="ARBA00022801"/>
    </source>
</evidence>
<dbReference type="InterPro" id="IPR023827">
    <property type="entry name" value="Peptidase_S8_Asp-AS"/>
</dbReference>
<dbReference type="Gene3D" id="3.40.50.200">
    <property type="entry name" value="Peptidase S8/S53 domain"/>
    <property type="match status" value="1"/>
</dbReference>
<dbReference type="InterPro" id="IPR013783">
    <property type="entry name" value="Ig-like_fold"/>
</dbReference>
<sequence>MRARLTGPALCLTLLLTACGGGGGGSSRSDTTPPPNQPPVAAASAPTTVAANTRVELNGSDSSDSDGSITGWAWEQVAGPALTVDNADTPIASFTAPPVSAVTEFAFTLTVTDDRGATGSANVSVRVEPPAGNVTFGLSGNILTSPSQIVDGDVNDPATRYVANDSLGTAQRVDNPVTLGGYVNQPGAGAEGRSFAGGDIDDYFSVDLLAGQSISLLVADSLETGGDADLYLFDSRGEIVAFSVETGNMEQVTVPEDGSYTVNVFAFEGATNYILAIGDPGNPSAASAPDFVPGETIISFTDEADREQGPALDSDGLAWQMGLRQQAGDVGRPRLLAMQEAATSLQQMVGTAAGRAGQFAGTDMKERWQTLVAIKLLRKSPGIAAISPNYRPQPQLTTNDPALPFQWHYPLIQLPAAWDITTGSANVTVAVVDSGILRNHPDFAGQLLPGYDFIRDPERAGDGNSIDNNPEDPGSGRETGSSYHGSHVAGTVAATGNNSVGGAGAAFGVRLMPLRALSESGGTSYDVLQAVRYAAGLDNDSGTLPGRPADIINLSLGGEGFSGIAENLYRQVRSAGIVVVAAAGNEASSFPSYPAAYDAVLSVSAVDARRQLASYSNRGPLIDLAGPGGDSSQDVGGDGYPDGVLSNGAVGSGGDREFAYTFLNGTSMAAPHVSAVIALMKSVNPELSPAAIEQLLRDGRLTDDLGPPGRDDSYGYGLINAYRAVTAAMEAGGGSPVGSSLLSASATAFSFGSSLEQLDLTLEASGSDTVQILGLDSSEPWLTIVPVQVAAGGLGDYRLQVDRNGLDTGIYSGTVTIRSSANALQLRVQMAVGDGSSSDSDLGTLYLLLYHPDSDAVVDQAVLQSVNGGYRYRFDRVSAGRYQIYAGTDADNDFMICDAGEACGAWLTYGQPAEVVLDRDLENIDFPVDFLVYLPGMQSLEDADSSPAYQRRTP</sequence>
<dbReference type="PIRSF" id="PIRSF037893">
    <property type="entry name" value="Subtilisin_rel_Maqu_2796"/>
    <property type="match status" value="1"/>
</dbReference>
<dbReference type="InterPro" id="IPR035986">
    <property type="entry name" value="PKD_dom_sf"/>
</dbReference>
<dbReference type="Proteomes" id="UP000321933">
    <property type="component" value="Unassembled WGS sequence"/>
</dbReference>
<evidence type="ECO:0000256" key="2">
    <source>
        <dbReference type="ARBA" id="ARBA00022670"/>
    </source>
</evidence>
<dbReference type="Pfam" id="PF00082">
    <property type="entry name" value="Peptidase_S8"/>
    <property type="match status" value="1"/>
</dbReference>
<reference evidence="11 12" key="1">
    <citation type="submission" date="2019-08" db="EMBL/GenBank/DDBJ databases">
        <title>Parahaliea maris sp. nov., isolated from the surface seawater.</title>
        <authorList>
            <person name="Liu Y."/>
        </authorList>
    </citation>
    <scope>NUCLEOTIDE SEQUENCE [LARGE SCALE GENOMIC DNA]</scope>
    <source>
        <strain evidence="11 12">S2-26</strain>
    </source>
</reference>
<dbReference type="InterPro" id="IPR022409">
    <property type="entry name" value="PKD/Chitinase_dom"/>
</dbReference>
<dbReference type="InterPro" id="IPR036852">
    <property type="entry name" value="Peptidase_S8/S53_dom_sf"/>
</dbReference>
<dbReference type="GO" id="GO:0004252">
    <property type="term" value="F:serine-type endopeptidase activity"/>
    <property type="evidence" value="ECO:0007669"/>
    <property type="project" value="UniProtKB-UniRule"/>
</dbReference>
<feature type="chain" id="PRO_5023064684" evidence="9">
    <location>
        <begin position="21"/>
        <end position="954"/>
    </location>
</feature>
<dbReference type="InterPro" id="IPR023828">
    <property type="entry name" value="Peptidase_S8_Ser-AS"/>
</dbReference>
<dbReference type="SUPFAM" id="SSF89260">
    <property type="entry name" value="Collagen-binding domain"/>
    <property type="match status" value="1"/>
</dbReference>
<dbReference type="Gene3D" id="2.60.40.10">
    <property type="entry name" value="Immunoglobulins"/>
    <property type="match status" value="1"/>
</dbReference>
<dbReference type="Pfam" id="PF22352">
    <property type="entry name" value="K319L-like_PKD"/>
    <property type="match status" value="1"/>
</dbReference>
<feature type="region of interest" description="Disordered" evidence="8">
    <location>
        <begin position="458"/>
        <end position="489"/>
    </location>
</feature>
<evidence type="ECO:0000256" key="1">
    <source>
        <dbReference type="ARBA" id="ARBA00011073"/>
    </source>
</evidence>
<comment type="caution">
    <text evidence="11">The sequence shown here is derived from an EMBL/GenBank/DDBJ whole genome shotgun (WGS) entry which is preliminary data.</text>
</comment>
<dbReference type="Gene3D" id="2.60.120.380">
    <property type="match status" value="1"/>
</dbReference>
<feature type="domain" description="PKD/Chitinase" evidence="10">
    <location>
        <begin position="40"/>
        <end position="130"/>
    </location>
</feature>
<comment type="similarity">
    <text evidence="1 6 7">Belongs to the peptidase S8 family.</text>
</comment>
<dbReference type="SUPFAM" id="SSF52743">
    <property type="entry name" value="Subtilisin-like"/>
    <property type="match status" value="1"/>
</dbReference>
<dbReference type="PANTHER" id="PTHR43806">
    <property type="entry name" value="PEPTIDASE S8"/>
    <property type="match status" value="1"/>
</dbReference>
<dbReference type="InterPro" id="IPR034176">
    <property type="entry name" value="Peptidases_S8_13"/>
</dbReference>
<dbReference type="PROSITE" id="PS51892">
    <property type="entry name" value="SUBTILASE"/>
    <property type="match status" value="1"/>
</dbReference>
<dbReference type="GO" id="GO:0006508">
    <property type="term" value="P:proteolysis"/>
    <property type="evidence" value="ECO:0007669"/>
    <property type="project" value="UniProtKB-KW"/>
</dbReference>
<dbReference type="PROSITE" id="PS00136">
    <property type="entry name" value="SUBTILASE_ASP"/>
    <property type="match status" value="1"/>
</dbReference>
<organism evidence="11 12">
    <name type="scientific">Parahaliea aestuarii</name>
    <dbReference type="NCBI Taxonomy" id="1852021"/>
    <lineage>
        <taxon>Bacteria</taxon>
        <taxon>Pseudomonadati</taxon>
        <taxon>Pseudomonadota</taxon>
        <taxon>Gammaproteobacteria</taxon>
        <taxon>Cellvibrionales</taxon>
        <taxon>Halieaceae</taxon>
        <taxon>Parahaliea</taxon>
    </lineage>
</organism>
<evidence type="ECO:0000313" key="12">
    <source>
        <dbReference type="Proteomes" id="UP000321933"/>
    </source>
</evidence>
<dbReference type="CDD" id="cd07496">
    <property type="entry name" value="Peptidases_S8_13"/>
    <property type="match status" value="1"/>
</dbReference>
<feature type="signal peptide" evidence="9">
    <location>
        <begin position="1"/>
        <end position="20"/>
    </location>
</feature>
<evidence type="ECO:0000256" key="5">
    <source>
        <dbReference type="PIRSR" id="PIRSR615500-1"/>
    </source>
</evidence>
<dbReference type="EMBL" id="VRYZ01000001">
    <property type="protein sequence ID" value="TXS94361.1"/>
    <property type="molecule type" value="Genomic_DNA"/>
</dbReference>
<dbReference type="SMART" id="SM00089">
    <property type="entry name" value="PKD"/>
    <property type="match status" value="1"/>
</dbReference>
<name>A0A5C9A581_9GAMM</name>
<feature type="active site" description="Charge relay system" evidence="5 6">
    <location>
        <position position="433"/>
    </location>
</feature>
<evidence type="ECO:0000256" key="9">
    <source>
        <dbReference type="SAM" id="SignalP"/>
    </source>
</evidence>
<feature type="active site" description="Charge relay system" evidence="5 6">
    <location>
        <position position="667"/>
    </location>
</feature>
<dbReference type="SUPFAM" id="SSF49299">
    <property type="entry name" value="PKD domain"/>
    <property type="match status" value="1"/>
</dbReference>
<dbReference type="InterPro" id="IPR017309">
    <property type="entry name" value="Pept_S8A_subtilisin_proteobac"/>
</dbReference>
<evidence type="ECO:0000259" key="10">
    <source>
        <dbReference type="SMART" id="SM00089"/>
    </source>
</evidence>
<accession>A0A5C9A581</accession>
<protein>
    <submittedName>
        <fullName evidence="11">S8 family serine peptidase</fullName>
    </submittedName>
</protein>
<dbReference type="PROSITE" id="PS00137">
    <property type="entry name" value="SUBTILASE_HIS"/>
    <property type="match status" value="1"/>
</dbReference>
<evidence type="ECO:0000256" key="4">
    <source>
        <dbReference type="ARBA" id="ARBA00022825"/>
    </source>
</evidence>
<dbReference type="InterPro" id="IPR022398">
    <property type="entry name" value="Peptidase_S8_His-AS"/>
</dbReference>
<proteinExistence type="inferred from homology"/>
<dbReference type="RefSeq" id="WP_148062217.1">
    <property type="nucleotide sequence ID" value="NZ_VRYZ01000001.1"/>
</dbReference>
<keyword evidence="12" id="KW-1185">Reference proteome</keyword>
<feature type="active site" description="Charge relay system" evidence="5 6">
    <location>
        <position position="484"/>
    </location>
</feature>
<dbReference type="AlphaFoldDB" id="A0A5C9A581"/>
<dbReference type="PRINTS" id="PR00723">
    <property type="entry name" value="SUBTILISIN"/>
</dbReference>
<keyword evidence="9" id="KW-0732">Signal</keyword>
<evidence type="ECO:0000313" key="11">
    <source>
        <dbReference type="EMBL" id="TXS94361.1"/>
    </source>
</evidence>
<dbReference type="InterPro" id="IPR050131">
    <property type="entry name" value="Peptidase_S8_subtilisin-like"/>
</dbReference>
<evidence type="ECO:0000256" key="8">
    <source>
        <dbReference type="SAM" id="MobiDB-lite"/>
    </source>
</evidence>
<dbReference type="OrthoDB" id="9790784at2"/>
<dbReference type="InterPro" id="IPR000209">
    <property type="entry name" value="Peptidase_S8/S53_dom"/>
</dbReference>
<keyword evidence="4 6" id="KW-0720">Serine protease</keyword>
<gene>
    <name evidence="11" type="ORF">FVW59_00090</name>
</gene>
<keyword evidence="3 6" id="KW-0378">Hydrolase</keyword>
<dbReference type="InterPro" id="IPR015500">
    <property type="entry name" value="Peptidase_S8_subtilisin-rel"/>
</dbReference>
<keyword evidence="2 6" id="KW-0645">Protease</keyword>
<feature type="region of interest" description="Disordered" evidence="8">
    <location>
        <begin position="22"/>
        <end position="45"/>
    </location>
</feature>